<dbReference type="Gene3D" id="1.50.10.20">
    <property type="match status" value="1"/>
</dbReference>
<dbReference type="GO" id="GO:0015889">
    <property type="term" value="P:cobalamin transport"/>
    <property type="evidence" value="ECO:0007669"/>
    <property type="project" value="TreeGrafter"/>
</dbReference>
<accession>A0A553NFH2</accession>
<comment type="caution">
    <text evidence="1">The sequence shown here is derived from an EMBL/GenBank/DDBJ whole genome shotgun (WGS) entry which is preliminary data.</text>
</comment>
<dbReference type="InterPro" id="IPR051588">
    <property type="entry name" value="Cobalamin_Transport"/>
</dbReference>
<dbReference type="PANTHER" id="PTHR10559:SF18">
    <property type="entry name" value="TRANSCOBALAMIN II"/>
    <property type="match status" value="1"/>
</dbReference>
<dbReference type="InterPro" id="IPR008930">
    <property type="entry name" value="Terpenoid_cyclase/PrenylTrfase"/>
</dbReference>
<name>A0A553NFH2_TIGCA</name>
<dbReference type="EMBL" id="VCGU01000458">
    <property type="protein sequence ID" value="TRY64197.1"/>
    <property type="molecule type" value="Genomic_DNA"/>
</dbReference>
<protein>
    <recommendedName>
        <fullName evidence="3">DUF4430 domain-containing protein</fullName>
    </recommendedName>
</protein>
<dbReference type="GO" id="GO:0005615">
    <property type="term" value="C:extracellular space"/>
    <property type="evidence" value="ECO:0007669"/>
    <property type="project" value="TreeGrafter"/>
</dbReference>
<dbReference type="AlphaFoldDB" id="A0A553NFH2"/>
<dbReference type="Proteomes" id="UP000318571">
    <property type="component" value="Chromosome 10"/>
</dbReference>
<dbReference type="STRING" id="6832.A0A553NFH2"/>
<dbReference type="SUPFAM" id="SSF48239">
    <property type="entry name" value="Terpenoid cyclases/Protein prenyltransferases"/>
    <property type="match status" value="1"/>
</dbReference>
<dbReference type="OMA" id="ISIMMHR"/>
<dbReference type="GO" id="GO:0031419">
    <property type="term" value="F:cobalamin binding"/>
    <property type="evidence" value="ECO:0007669"/>
    <property type="project" value="TreeGrafter"/>
</dbReference>
<feature type="non-terminal residue" evidence="1">
    <location>
        <position position="1"/>
    </location>
</feature>
<reference evidence="1 2" key="1">
    <citation type="journal article" date="2018" name="Nat. Ecol. Evol.">
        <title>Genomic signatures of mitonuclear coevolution across populations of Tigriopus californicus.</title>
        <authorList>
            <person name="Barreto F.S."/>
            <person name="Watson E.T."/>
            <person name="Lima T.G."/>
            <person name="Willett C.S."/>
            <person name="Edmands S."/>
            <person name="Li W."/>
            <person name="Burton R.S."/>
        </authorList>
    </citation>
    <scope>NUCLEOTIDE SEQUENCE [LARGE SCALE GENOMIC DNA]</scope>
    <source>
        <strain evidence="1 2">San Diego</strain>
    </source>
</reference>
<proteinExistence type="predicted"/>
<evidence type="ECO:0000313" key="1">
    <source>
        <dbReference type="EMBL" id="TRY64197.1"/>
    </source>
</evidence>
<gene>
    <name evidence="1" type="ORF">TCAL_15174</name>
</gene>
<sequence>GEGIDAVDDSLLTQFVGAFQLACLDITNIYGYDLAAEMANRLHKQFPVSVSLGPLVLGLCSNGKKVSPRVIHFLKHFVHENPDKRRDYQLYELERACLNLVALKCLRDDDRYQAPDEKKRIDEAFQSNLGFIQSLEVGDNGYGTLYKTSLALQALGHGGPHEQSLRDQLISLQKPDGSFGGSVVVTALVIPAISNFSAQDIKDAPCSRPSILDTTDKDFVKINYEITENIVSKQSVVGQILAKPGGNLDEAFKAYQKENPLVLDYESESTPFGQVIRQINGIERRDNLQWYIYKVDPKTEQEAKITVGLENIQYADGDTFHMKYDL</sequence>
<dbReference type="Gene3D" id="2.170.130.30">
    <property type="match status" value="1"/>
</dbReference>
<dbReference type="PANTHER" id="PTHR10559">
    <property type="entry name" value="TRANSCOBALAMIN-1/GASTRIC INTRINSIC FACTOR"/>
    <property type="match status" value="1"/>
</dbReference>
<evidence type="ECO:0008006" key="3">
    <source>
        <dbReference type="Google" id="ProtNLM"/>
    </source>
</evidence>
<evidence type="ECO:0000313" key="2">
    <source>
        <dbReference type="Proteomes" id="UP000318571"/>
    </source>
</evidence>
<keyword evidence="2" id="KW-1185">Reference proteome</keyword>
<organism evidence="1 2">
    <name type="scientific">Tigriopus californicus</name>
    <name type="common">Marine copepod</name>
    <dbReference type="NCBI Taxonomy" id="6832"/>
    <lineage>
        <taxon>Eukaryota</taxon>
        <taxon>Metazoa</taxon>
        <taxon>Ecdysozoa</taxon>
        <taxon>Arthropoda</taxon>
        <taxon>Crustacea</taxon>
        <taxon>Multicrustacea</taxon>
        <taxon>Hexanauplia</taxon>
        <taxon>Copepoda</taxon>
        <taxon>Harpacticoida</taxon>
        <taxon>Harpacticidae</taxon>
        <taxon>Tigriopus</taxon>
    </lineage>
</organism>